<sequence length="441" mass="45523">MADVRTLKLNLLADVDQFGRSLNKADNDAKGFAGGLKKYGKIAAAAFVAAGAAAGAYAIKIGIDGVKAAVEDEKSQVQLAEALRNTTNATDAQIASTEKYITKQQLAFGVADTKLRPALANLARATGDVGKAQELTNLAMDISAATGKDLEGVSLALSKAYNGNLGALTRLGVPLDASIIATKDFNAAQGELTKLFGGAAKANTETYAGQLAIVTERFGEMKESIGVALLPTMKILLEQINLVAKGFSGEDPDGLSTRARELSGNLGGSGAYSLGASLKAVADSFGRLFDEISSADASTGVSTLQKLANAMETFAGALDTVTGAYRSYMKFYDSVPAPLKKFMNPFTRLAQYAGVLADQSDGSRAAGGSVMAGGAYRVGEFGPEMFVPSGSGSIRPDSGGQGVTIIMNGVIDGESARRSIERLLQDSSRRTGAVNLVGATL</sequence>
<proteinExistence type="predicted"/>
<reference evidence="1" key="1">
    <citation type="submission" date="2020-04" db="EMBL/GenBank/DDBJ databases">
        <authorList>
            <person name="Chiriac C."/>
            <person name="Salcher M."/>
            <person name="Ghai R."/>
            <person name="Kavagutti S V."/>
        </authorList>
    </citation>
    <scope>NUCLEOTIDE SEQUENCE</scope>
</reference>
<gene>
    <name evidence="1" type="ORF">UFOVP722_3</name>
</gene>
<accession>A0A6J5NX79</accession>
<organism evidence="1">
    <name type="scientific">uncultured Caudovirales phage</name>
    <dbReference type="NCBI Taxonomy" id="2100421"/>
    <lineage>
        <taxon>Viruses</taxon>
        <taxon>Duplodnaviria</taxon>
        <taxon>Heunggongvirae</taxon>
        <taxon>Uroviricota</taxon>
        <taxon>Caudoviricetes</taxon>
        <taxon>Peduoviridae</taxon>
        <taxon>Maltschvirus</taxon>
        <taxon>Maltschvirus maltsch</taxon>
    </lineage>
</organism>
<protein>
    <recommendedName>
        <fullName evidence="2">Bacteriophage lambda, GpH, tail tape measure, C-terminal</fullName>
    </recommendedName>
</protein>
<dbReference type="EMBL" id="LR796692">
    <property type="protein sequence ID" value="CAB4159844.1"/>
    <property type="molecule type" value="Genomic_DNA"/>
</dbReference>
<evidence type="ECO:0000313" key="1">
    <source>
        <dbReference type="EMBL" id="CAB4159844.1"/>
    </source>
</evidence>
<evidence type="ECO:0008006" key="2">
    <source>
        <dbReference type="Google" id="ProtNLM"/>
    </source>
</evidence>
<name>A0A6J5NX79_9CAUD</name>